<gene>
    <name evidence="2" type="ORF">HGP29_26085</name>
</gene>
<dbReference type="InterPro" id="IPR036046">
    <property type="entry name" value="Acylphosphatase-like_dom_sf"/>
</dbReference>
<sequence>MYCLCYISTRKHDLDDDILKQILLHSRENNRFRNLTGILVLLKDKFIQILEGDENDVNDIYNKIMKDNRHQYVQKVYSGEIEKRNFKTWAMAFHEIHWDDLEDAGLVKEYDKSISLEQYLKEKDHYIIEFLKSYNGINELQLNLPS</sequence>
<dbReference type="EMBL" id="JABAIL010000014">
    <property type="protein sequence ID" value="NLR94702.1"/>
    <property type="molecule type" value="Genomic_DNA"/>
</dbReference>
<dbReference type="RefSeq" id="WP_168885411.1">
    <property type="nucleotide sequence ID" value="NZ_JABAIL010000014.1"/>
</dbReference>
<dbReference type="GO" id="GO:0009882">
    <property type="term" value="F:blue light photoreceptor activity"/>
    <property type="evidence" value="ECO:0007669"/>
    <property type="project" value="InterPro"/>
</dbReference>
<name>A0A7X8SR34_9BACT</name>
<evidence type="ECO:0000259" key="1">
    <source>
        <dbReference type="PROSITE" id="PS50925"/>
    </source>
</evidence>
<evidence type="ECO:0000313" key="2">
    <source>
        <dbReference type="EMBL" id="NLR94702.1"/>
    </source>
</evidence>
<protein>
    <submittedName>
        <fullName evidence="2">BLUF domain-containing protein</fullName>
    </submittedName>
</protein>
<organism evidence="2 3">
    <name type="scientific">Flammeovirga agarivorans</name>
    <dbReference type="NCBI Taxonomy" id="2726742"/>
    <lineage>
        <taxon>Bacteria</taxon>
        <taxon>Pseudomonadati</taxon>
        <taxon>Bacteroidota</taxon>
        <taxon>Cytophagia</taxon>
        <taxon>Cytophagales</taxon>
        <taxon>Flammeovirgaceae</taxon>
        <taxon>Flammeovirga</taxon>
    </lineage>
</organism>
<proteinExistence type="predicted"/>
<dbReference type="SUPFAM" id="SSF54975">
    <property type="entry name" value="Acylphosphatase/BLUF domain-like"/>
    <property type="match status" value="1"/>
</dbReference>
<keyword evidence="3" id="KW-1185">Reference proteome</keyword>
<comment type="caution">
    <text evidence="2">The sequence shown here is derived from an EMBL/GenBank/DDBJ whole genome shotgun (WGS) entry which is preliminary data.</text>
</comment>
<dbReference type="AlphaFoldDB" id="A0A7X8SR34"/>
<dbReference type="SMART" id="SM01034">
    <property type="entry name" value="BLUF"/>
    <property type="match status" value="1"/>
</dbReference>
<dbReference type="Gene3D" id="3.30.70.100">
    <property type="match status" value="1"/>
</dbReference>
<reference evidence="2 3" key="1">
    <citation type="submission" date="2020-04" db="EMBL/GenBank/DDBJ databases">
        <title>Flammeovirga sp. SR4, a novel species isolated from seawater.</title>
        <authorList>
            <person name="Wang X."/>
        </authorList>
    </citation>
    <scope>NUCLEOTIDE SEQUENCE [LARGE SCALE GENOMIC DNA]</scope>
    <source>
        <strain evidence="2 3">SR4</strain>
    </source>
</reference>
<dbReference type="Pfam" id="PF04940">
    <property type="entry name" value="BLUF"/>
    <property type="match status" value="1"/>
</dbReference>
<feature type="domain" description="BLUF" evidence="1">
    <location>
        <begin position="1"/>
        <end position="92"/>
    </location>
</feature>
<dbReference type="PROSITE" id="PS50925">
    <property type="entry name" value="BLUF"/>
    <property type="match status" value="1"/>
</dbReference>
<evidence type="ECO:0000313" key="3">
    <source>
        <dbReference type="Proteomes" id="UP000585050"/>
    </source>
</evidence>
<dbReference type="GO" id="GO:0071949">
    <property type="term" value="F:FAD binding"/>
    <property type="evidence" value="ECO:0007669"/>
    <property type="project" value="InterPro"/>
</dbReference>
<dbReference type="InterPro" id="IPR007024">
    <property type="entry name" value="BLUF_domain"/>
</dbReference>
<dbReference type="Proteomes" id="UP000585050">
    <property type="component" value="Unassembled WGS sequence"/>
</dbReference>
<accession>A0A7X8SR34</accession>